<dbReference type="NCBIfam" id="TIGR01447">
    <property type="entry name" value="recD"/>
    <property type="match status" value="1"/>
</dbReference>
<keyword evidence="10 11" id="KW-0413">Isomerase</keyword>
<evidence type="ECO:0000256" key="7">
    <source>
        <dbReference type="ARBA" id="ARBA00022840"/>
    </source>
</evidence>
<name>A0A4R2F836_9GAMM</name>
<comment type="miscellaneous">
    <text evidence="11">In the RecBCD complex, RecB has a slow 3'-5' helicase, an exonuclease activity and loads RecA onto ssDNA, RecD has a fast 5'-3' helicase activity, while RecC stimulates the ATPase and processivity of the RecB helicase and contributes to recognition of the Chi site.</text>
</comment>
<protein>
    <recommendedName>
        <fullName evidence="11">RecBCD enzyme subunit RecD</fullName>
        <ecNumber evidence="11">5.6.2.3</ecNumber>
    </recommendedName>
    <alternativeName>
        <fullName evidence="11">DNA 5'-3' helicase subunit RecD</fullName>
    </alternativeName>
    <alternativeName>
        <fullName evidence="11">Exonuclease V subunit RecD</fullName>
        <shortName evidence="11">ExoV subunit RecD</shortName>
    </alternativeName>
    <alternativeName>
        <fullName evidence="11">Helicase/nuclease RecBCD subunit RecD</fullName>
    </alternativeName>
</protein>
<comment type="catalytic activity">
    <reaction evidence="11">
        <text>ATP + H2O = ADP + phosphate + H(+)</text>
        <dbReference type="Rhea" id="RHEA:13065"/>
        <dbReference type="ChEBI" id="CHEBI:15377"/>
        <dbReference type="ChEBI" id="CHEBI:15378"/>
        <dbReference type="ChEBI" id="CHEBI:30616"/>
        <dbReference type="ChEBI" id="CHEBI:43474"/>
        <dbReference type="ChEBI" id="CHEBI:456216"/>
        <dbReference type="EC" id="5.6.2.3"/>
    </reaction>
</comment>
<dbReference type="GO" id="GO:0000724">
    <property type="term" value="P:double-strand break repair via homologous recombination"/>
    <property type="evidence" value="ECO:0007669"/>
    <property type="project" value="UniProtKB-UniRule"/>
</dbReference>
<dbReference type="SUPFAM" id="SSF52540">
    <property type="entry name" value="P-loop containing nucleoside triphosphate hydrolases"/>
    <property type="match status" value="2"/>
</dbReference>
<dbReference type="CDD" id="cd17933">
    <property type="entry name" value="DEXSc_RecD-like"/>
    <property type="match status" value="1"/>
</dbReference>
<evidence type="ECO:0000256" key="10">
    <source>
        <dbReference type="ARBA" id="ARBA00023235"/>
    </source>
</evidence>
<keyword evidence="1 11" id="KW-0540">Nuclease</keyword>
<reference evidence="14 15" key="1">
    <citation type="submission" date="2019-03" db="EMBL/GenBank/DDBJ databases">
        <title>Freshwater and sediment microbial communities from various areas in North America, analyzing microbe dynamics in response to fracking.</title>
        <authorList>
            <person name="Lamendella R."/>
        </authorList>
    </citation>
    <scope>NUCLEOTIDE SEQUENCE [LARGE SCALE GENOMIC DNA]</scope>
    <source>
        <strain evidence="14 15">74A</strain>
    </source>
</reference>
<evidence type="ECO:0000256" key="4">
    <source>
        <dbReference type="ARBA" id="ARBA00022801"/>
    </source>
</evidence>
<keyword evidence="8 11" id="KW-0238">DNA-binding</keyword>
<dbReference type="GO" id="GO:0017116">
    <property type="term" value="F:single-stranded DNA helicase activity"/>
    <property type="evidence" value="ECO:0007669"/>
    <property type="project" value="TreeGrafter"/>
</dbReference>
<keyword evidence="2 11" id="KW-0547">Nucleotide-binding</keyword>
<dbReference type="Pfam" id="PF13538">
    <property type="entry name" value="UvrD_C_2"/>
    <property type="match status" value="1"/>
</dbReference>
<dbReference type="GO" id="GO:0043139">
    <property type="term" value="F:5'-3' DNA helicase activity"/>
    <property type="evidence" value="ECO:0007669"/>
    <property type="project" value="UniProtKB-UniRule"/>
</dbReference>
<accession>A0A4R2F836</accession>
<proteinExistence type="inferred from homology"/>
<evidence type="ECO:0000259" key="12">
    <source>
        <dbReference type="Pfam" id="PF13538"/>
    </source>
</evidence>
<dbReference type="PANTHER" id="PTHR43788">
    <property type="entry name" value="DNA2/NAM7 HELICASE FAMILY MEMBER"/>
    <property type="match status" value="1"/>
</dbReference>
<dbReference type="Proteomes" id="UP000294832">
    <property type="component" value="Unassembled WGS sequence"/>
</dbReference>
<evidence type="ECO:0000256" key="3">
    <source>
        <dbReference type="ARBA" id="ARBA00022763"/>
    </source>
</evidence>
<evidence type="ECO:0000313" key="15">
    <source>
        <dbReference type="Proteomes" id="UP000294832"/>
    </source>
</evidence>
<dbReference type="InterPro" id="IPR049550">
    <property type="entry name" value="RecD_N"/>
</dbReference>
<dbReference type="GO" id="GO:0003677">
    <property type="term" value="F:DNA binding"/>
    <property type="evidence" value="ECO:0007669"/>
    <property type="project" value="UniProtKB-UniRule"/>
</dbReference>
<evidence type="ECO:0000313" key="14">
    <source>
        <dbReference type="EMBL" id="TCN81906.1"/>
    </source>
</evidence>
<keyword evidence="4 11" id="KW-0378">Hydrolase</keyword>
<evidence type="ECO:0000256" key="6">
    <source>
        <dbReference type="ARBA" id="ARBA00022839"/>
    </source>
</evidence>
<evidence type="ECO:0000256" key="2">
    <source>
        <dbReference type="ARBA" id="ARBA00022741"/>
    </source>
</evidence>
<keyword evidence="5 11" id="KW-0347">Helicase</keyword>
<evidence type="ECO:0000259" key="13">
    <source>
        <dbReference type="Pfam" id="PF21185"/>
    </source>
</evidence>
<dbReference type="Pfam" id="PF13245">
    <property type="entry name" value="AAA_19"/>
    <property type="match status" value="1"/>
</dbReference>
<comment type="similarity">
    <text evidence="11">Belongs to the RecD family.</text>
</comment>
<dbReference type="Gene3D" id="3.40.50.300">
    <property type="entry name" value="P-loop containing nucleotide triphosphate hydrolases"/>
    <property type="match status" value="3"/>
</dbReference>
<comment type="function">
    <text evidence="11">A helicase/nuclease that prepares dsDNA breaks (DSB) for recombinational DNA repair. Binds to DSBs and unwinds DNA via a highly rapid and processive ATP-dependent bidirectional helicase activity. Unwinds dsDNA until it encounters a Chi (crossover hotspot instigator) sequence from the 3' direction. Cuts ssDNA a few nucleotides 3' to the Chi site. The properties and activities of the enzyme are changed at Chi. The Chi-altered holoenzyme produces a long 3'-ssDNA overhang and facilitates RecA-binding to the ssDNA for homologous DNA recombination and repair. Holoenzyme degrades any linearized DNA that is unable to undergo homologous recombination. In the holoenzyme this subunit has ssDNA-dependent ATPase and 5'-3' helicase activity. When added to pre-assembled RecBC greatly stimulates nuclease activity and augments holoenzyme processivity. Negatively regulates the RecA-loading ability of RecBCD.</text>
</comment>
<sequence>MEIMSLALITSLPMPQLLQQAEQQGAVSALDRHFALQLSALAIPPQPPAMLLLLALLSKQLSAQHSCLPLAHIDADNPLELRQQPESAALTCRFDCSQSQLVPQIEQLLNESSLVWVAAAQTEDPHNRPLVLQSGRLYLRRYWHYEQQVASKLRQLACDSEIARRLDHNAELMRSSAALLQGLFPTVGAAIDWQKVAAATALTRQLAVITGGPGTGKTTTVTKVLLLLLQLLPTLSIRLVAPTGKAAARLSESIKSTKARLQPQLNGSLAPLQQALQQIPEQAATIHRLLGFIPGDSRFRYHHDNPLLLDLLIVDEASMVDLPLMAKLLDALPDNARLILLGDQDQLASVEAGAVLADICQGLKSGDNWQMRYSQAQASRLSQLCQQQLPAEATTSVLGDSLCMLRHSHRFEDDAGIGLLANAVNHGDTAAITQIWRTGYQELQWYEHNDDGNGLKGLLAQCQQGYGVYLSLMQQHAEPQQILAAFNQFRVLCAMRSGDAGVENINLAITRALTLTSKLKPHSEFYAGRPIIIRSNDYNLGLFNGDIGLILPDASQHNRLMAWFERADGSMLKVLPARLPSHDTCFAMTVHKSQGSEFDSVALVLPTNPRGPQLQLLSRELLYTAITRAKRRFICLGNSREFAAASRRLTRRASGLAQRLWQ</sequence>
<evidence type="ECO:0000256" key="9">
    <source>
        <dbReference type="ARBA" id="ARBA00023204"/>
    </source>
</evidence>
<keyword evidence="9 11" id="KW-0234">DNA repair</keyword>
<evidence type="ECO:0000256" key="5">
    <source>
        <dbReference type="ARBA" id="ARBA00022806"/>
    </source>
</evidence>
<keyword evidence="3 11" id="KW-0227">DNA damage</keyword>
<comment type="caution">
    <text evidence="14">The sequence shown here is derived from an EMBL/GenBank/DDBJ whole genome shotgun (WGS) entry which is preliminary data.</text>
</comment>
<evidence type="ECO:0000256" key="11">
    <source>
        <dbReference type="HAMAP-Rule" id="MF_01487"/>
    </source>
</evidence>
<keyword evidence="7 11" id="KW-0067">ATP-binding</keyword>
<dbReference type="GO" id="GO:0009338">
    <property type="term" value="C:exodeoxyribonuclease V complex"/>
    <property type="evidence" value="ECO:0007669"/>
    <property type="project" value="InterPro"/>
</dbReference>
<evidence type="ECO:0000256" key="8">
    <source>
        <dbReference type="ARBA" id="ARBA00023125"/>
    </source>
</evidence>
<dbReference type="CDD" id="cd18809">
    <property type="entry name" value="SF1_C_RecD"/>
    <property type="match status" value="1"/>
</dbReference>
<feature type="domain" description="UvrD-like helicase C-terminal" evidence="12">
    <location>
        <begin position="585"/>
        <end position="632"/>
    </location>
</feature>
<evidence type="ECO:0000256" key="1">
    <source>
        <dbReference type="ARBA" id="ARBA00022722"/>
    </source>
</evidence>
<feature type="domain" description="RecBCD enzyme subunit RecD N-terminal" evidence="13">
    <location>
        <begin position="23"/>
        <end position="138"/>
    </location>
</feature>
<dbReference type="EC" id="5.6.2.3" evidence="11"/>
<dbReference type="EMBL" id="SLWF01000021">
    <property type="protein sequence ID" value="TCN81906.1"/>
    <property type="molecule type" value="Genomic_DNA"/>
</dbReference>
<dbReference type="AlphaFoldDB" id="A0A4R2F836"/>
<dbReference type="GO" id="GO:0005524">
    <property type="term" value="F:ATP binding"/>
    <property type="evidence" value="ECO:0007669"/>
    <property type="project" value="UniProtKB-UniRule"/>
</dbReference>
<dbReference type="InterPro" id="IPR006344">
    <property type="entry name" value="RecD"/>
</dbReference>
<gene>
    <name evidence="11" type="primary">recD</name>
    <name evidence="14" type="ORF">EDC91_12153</name>
</gene>
<dbReference type="InterPro" id="IPR041851">
    <property type="entry name" value="RecD_N_sf"/>
</dbReference>
<keyword evidence="15" id="KW-1185">Reference proteome</keyword>
<dbReference type="InterPro" id="IPR027417">
    <property type="entry name" value="P-loop_NTPase"/>
</dbReference>
<dbReference type="GO" id="GO:0008854">
    <property type="term" value="F:exodeoxyribonuclease V activity"/>
    <property type="evidence" value="ECO:0007669"/>
    <property type="project" value="InterPro"/>
</dbReference>
<dbReference type="RefSeq" id="WP_243691979.1">
    <property type="nucleotide sequence ID" value="NZ_SLWF01000021.1"/>
</dbReference>
<comment type="subunit">
    <text evidence="11">Heterotrimer of RecB, RecC and RecD. All subunits contribute to DNA-binding.</text>
</comment>
<dbReference type="InterPro" id="IPR050534">
    <property type="entry name" value="Coronavir_polyprotein_1ab"/>
</dbReference>
<keyword evidence="6 11" id="KW-0269">Exonuclease</keyword>
<organism evidence="14 15">
    <name type="scientific">Shewanella fodinae</name>
    <dbReference type="NCBI Taxonomy" id="552357"/>
    <lineage>
        <taxon>Bacteria</taxon>
        <taxon>Pseudomonadati</taxon>
        <taxon>Pseudomonadota</taxon>
        <taxon>Gammaproteobacteria</taxon>
        <taxon>Alteromonadales</taxon>
        <taxon>Shewanellaceae</taxon>
        <taxon>Shewanella</taxon>
    </lineage>
</organism>
<dbReference type="PANTHER" id="PTHR43788:SF6">
    <property type="entry name" value="DNA HELICASE B"/>
    <property type="match status" value="1"/>
</dbReference>
<dbReference type="FunFam" id="3.40.50.300:FF:000912">
    <property type="entry name" value="RecBCD enzyme subunit RecD"/>
    <property type="match status" value="1"/>
</dbReference>
<dbReference type="HAMAP" id="MF_01487">
    <property type="entry name" value="RecD"/>
    <property type="match status" value="1"/>
</dbReference>
<dbReference type="Gene3D" id="1.10.10.1020">
    <property type="entry name" value="RecBCD complex, subunit RecD, N-terminal domain"/>
    <property type="match status" value="1"/>
</dbReference>
<dbReference type="Pfam" id="PF21185">
    <property type="entry name" value="RecD_N"/>
    <property type="match status" value="1"/>
</dbReference>
<dbReference type="InterPro" id="IPR027785">
    <property type="entry name" value="UvrD-like_helicase_C"/>
</dbReference>
<feature type="binding site" evidence="11">
    <location>
        <begin position="211"/>
        <end position="218"/>
    </location>
    <ligand>
        <name>ATP</name>
        <dbReference type="ChEBI" id="CHEBI:30616"/>
    </ligand>
</feature>
<dbReference type="GO" id="GO:0016887">
    <property type="term" value="F:ATP hydrolysis activity"/>
    <property type="evidence" value="ECO:0007669"/>
    <property type="project" value="RHEA"/>
</dbReference>